<dbReference type="KEGG" id="dvn:HQ394_16095"/>
<keyword evidence="3" id="KW-1185">Reference proteome</keyword>
<feature type="region of interest" description="Disordered" evidence="1">
    <location>
        <begin position="1"/>
        <end position="75"/>
    </location>
</feature>
<dbReference type="Proteomes" id="UP000516369">
    <property type="component" value="Chromosome"/>
</dbReference>
<evidence type="ECO:0000256" key="1">
    <source>
        <dbReference type="SAM" id="MobiDB-lite"/>
    </source>
</evidence>
<reference evidence="2 3" key="1">
    <citation type="submission" date="2020-05" db="EMBL/GenBank/DDBJ databases">
        <title>Complete closed genome sequence of Defluviicoccus vanus.</title>
        <authorList>
            <person name="Bessarab I."/>
            <person name="Arumugam K."/>
            <person name="Maszenan A.M."/>
            <person name="Seviour R.J."/>
            <person name="Williams R.B."/>
        </authorList>
    </citation>
    <scope>NUCLEOTIDE SEQUENCE [LARGE SCALE GENOMIC DNA]</scope>
    <source>
        <strain evidence="2 3">Ben 114</strain>
    </source>
</reference>
<evidence type="ECO:0000313" key="2">
    <source>
        <dbReference type="EMBL" id="QNT68044.1"/>
    </source>
</evidence>
<accession>A0A7H1MX58</accession>
<evidence type="ECO:0000313" key="3">
    <source>
        <dbReference type="Proteomes" id="UP000516369"/>
    </source>
</evidence>
<gene>
    <name evidence="2" type="ORF">HQ394_16095</name>
</gene>
<name>A0A7H1MX58_9PROT</name>
<feature type="compositionally biased region" description="Basic and acidic residues" evidence="1">
    <location>
        <begin position="52"/>
        <end position="64"/>
    </location>
</feature>
<proteinExistence type="predicted"/>
<dbReference type="EMBL" id="CP053923">
    <property type="protein sequence ID" value="QNT68044.1"/>
    <property type="molecule type" value="Genomic_DNA"/>
</dbReference>
<protein>
    <submittedName>
        <fullName evidence="2">Uncharacterized protein</fullName>
    </submittedName>
</protein>
<feature type="compositionally biased region" description="Polar residues" evidence="1">
    <location>
        <begin position="1"/>
        <end position="12"/>
    </location>
</feature>
<dbReference type="AlphaFoldDB" id="A0A7H1MX58"/>
<organism evidence="2 3">
    <name type="scientific">Defluviicoccus vanus</name>
    <dbReference type="NCBI Taxonomy" id="111831"/>
    <lineage>
        <taxon>Bacteria</taxon>
        <taxon>Pseudomonadati</taxon>
        <taxon>Pseudomonadota</taxon>
        <taxon>Alphaproteobacteria</taxon>
        <taxon>Rhodospirillales</taxon>
        <taxon>Rhodospirillaceae</taxon>
        <taxon>Defluviicoccus</taxon>
    </lineage>
</organism>
<sequence>MALAQDQPQGHSDTVLKKPSSSSSDRPGFWRLLRRRERDAVAQSEEGSETEESAKVEESAKPEESTATAPSLTFHGQFIPPVDQVIYERYFGHSLLRGTLPGVWCIRRRGGEFVPVLRRDDGLARHQPRSIAADLPQAMPKPA</sequence>